<organism evidence="1 2">
    <name type="scientific">Trifolium medium</name>
    <dbReference type="NCBI Taxonomy" id="97028"/>
    <lineage>
        <taxon>Eukaryota</taxon>
        <taxon>Viridiplantae</taxon>
        <taxon>Streptophyta</taxon>
        <taxon>Embryophyta</taxon>
        <taxon>Tracheophyta</taxon>
        <taxon>Spermatophyta</taxon>
        <taxon>Magnoliopsida</taxon>
        <taxon>eudicotyledons</taxon>
        <taxon>Gunneridae</taxon>
        <taxon>Pentapetalae</taxon>
        <taxon>rosids</taxon>
        <taxon>fabids</taxon>
        <taxon>Fabales</taxon>
        <taxon>Fabaceae</taxon>
        <taxon>Papilionoideae</taxon>
        <taxon>50 kb inversion clade</taxon>
        <taxon>NPAAA clade</taxon>
        <taxon>Hologalegina</taxon>
        <taxon>IRL clade</taxon>
        <taxon>Trifolieae</taxon>
        <taxon>Trifolium</taxon>
    </lineage>
</organism>
<keyword evidence="2" id="KW-1185">Reference proteome</keyword>
<comment type="caution">
    <text evidence="1">The sequence shown here is derived from an EMBL/GenBank/DDBJ whole genome shotgun (WGS) entry which is preliminary data.</text>
</comment>
<protein>
    <submittedName>
        <fullName evidence="1">Uncharacterized protein</fullName>
    </submittedName>
</protein>
<proteinExistence type="predicted"/>
<dbReference type="EMBL" id="LXQA010063458">
    <property type="protein sequence ID" value="MCI06898.1"/>
    <property type="molecule type" value="Genomic_DNA"/>
</dbReference>
<name>A0A392P4E6_9FABA</name>
<evidence type="ECO:0000313" key="2">
    <source>
        <dbReference type="Proteomes" id="UP000265520"/>
    </source>
</evidence>
<dbReference type="AlphaFoldDB" id="A0A392P4E6"/>
<reference evidence="1 2" key="1">
    <citation type="journal article" date="2018" name="Front. Plant Sci.">
        <title>Red Clover (Trifolium pratense) and Zigzag Clover (T. medium) - A Picture of Genomic Similarities and Differences.</title>
        <authorList>
            <person name="Dluhosova J."/>
            <person name="Istvanek J."/>
            <person name="Nedelnik J."/>
            <person name="Repkova J."/>
        </authorList>
    </citation>
    <scope>NUCLEOTIDE SEQUENCE [LARGE SCALE GENOMIC DNA]</scope>
    <source>
        <strain evidence="2">cv. 10/8</strain>
        <tissue evidence="1">Leaf</tissue>
    </source>
</reference>
<evidence type="ECO:0000313" key="1">
    <source>
        <dbReference type="EMBL" id="MCI06898.1"/>
    </source>
</evidence>
<feature type="non-terminal residue" evidence="1">
    <location>
        <position position="1"/>
    </location>
</feature>
<dbReference type="Proteomes" id="UP000265520">
    <property type="component" value="Unassembled WGS sequence"/>
</dbReference>
<sequence length="63" mass="6719">RVVHGSFGSGRNNEMVNGRSTRAAELGSAVSTAVLNIKDQIDTPSKTEEHSLLVDQAINTHDS</sequence>
<accession>A0A392P4E6</accession>